<accession>A0ABD1YAX3</accession>
<feature type="signal peptide" evidence="3">
    <location>
        <begin position="1"/>
        <end position="23"/>
    </location>
</feature>
<feature type="chain" id="PRO_5044872028" description="Amidohydrolase-related domain-containing protein" evidence="3">
    <location>
        <begin position="24"/>
        <end position="366"/>
    </location>
</feature>
<keyword evidence="3" id="KW-0732">Signal</keyword>
<dbReference type="PANTHER" id="PTHR21240:SF28">
    <property type="entry name" value="ISO-OROTATE DECARBOXYLASE (EUROFUNG)"/>
    <property type="match status" value="1"/>
</dbReference>
<dbReference type="SUPFAM" id="SSF51556">
    <property type="entry name" value="Metallo-dependent hydrolases"/>
    <property type="match status" value="1"/>
</dbReference>
<protein>
    <recommendedName>
        <fullName evidence="4">Amidohydrolase-related domain-containing protein</fullName>
    </recommendedName>
</protein>
<dbReference type="AlphaFoldDB" id="A0ABD1YAX3"/>
<dbReference type="EMBL" id="JBHFFA010000006">
    <property type="protein sequence ID" value="KAL2622712.1"/>
    <property type="molecule type" value="Genomic_DNA"/>
</dbReference>
<sequence length="366" mass="40709">MGRNSKACLAFLCLVQLLITTIAVESQNVESYWERLESKRIDTHCHFAPEFYREILREEKITAGGRPIPAWNVTEHLAFMDKMNISFSIASVSTPGAVLNGHYPVEERRKLARMLNEYGYALRKQYPDRFSFFATLTLPDVEGSVNEAIYALDSLKAAGVVLLASSAGEVLGSRPDYEPLYAELDKRNAVVFVHPGQSVCSAEGDCPIRSSGVPPFAVDFLLDTTRAALNLVHSNVIHKYPSVKFILAHSGGFLPFATFRATKILNLLKNDSDSIVLSQLQQFYVDTAISGNEWALPSTLALLGHNHLTYGSDYPFAPEDVMLENSLDTDRYFEQNLKTEALGHIRFSTASKLFGRKISVDSLCDD</sequence>
<feature type="domain" description="Amidohydrolase-related" evidence="4">
    <location>
        <begin position="41"/>
        <end position="355"/>
    </location>
</feature>
<evidence type="ECO:0000256" key="1">
    <source>
        <dbReference type="ARBA" id="ARBA00023239"/>
    </source>
</evidence>
<comment type="caution">
    <text evidence="5">The sequence shown here is derived from an EMBL/GenBank/DDBJ whole genome shotgun (WGS) entry which is preliminary data.</text>
</comment>
<name>A0ABD1YAX3_9MARC</name>
<evidence type="ECO:0000313" key="6">
    <source>
        <dbReference type="Proteomes" id="UP001605036"/>
    </source>
</evidence>
<dbReference type="InterPro" id="IPR032466">
    <property type="entry name" value="Metal_Hydrolase"/>
</dbReference>
<keyword evidence="2" id="KW-0210">Decarboxylase</keyword>
<dbReference type="Pfam" id="PF04909">
    <property type="entry name" value="Amidohydro_2"/>
    <property type="match status" value="1"/>
</dbReference>
<keyword evidence="1 2" id="KW-0456">Lyase</keyword>
<dbReference type="GO" id="GO:0016831">
    <property type="term" value="F:carboxy-lyase activity"/>
    <property type="evidence" value="ECO:0007669"/>
    <property type="project" value="UniProtKB-KW"/>
</dbReference>
<dbReference type="Proteomes" id="UP001605036">
    <property type="component" value="Unassembled WGS sequence"/>
</dbReference>
<evidence type="ECO:0000256" key="3">
    <source>
        <dbReference type="SAM" id="SignalP"/>
    </source>
</evidence>
<dbReference type="Gene3D" id="3.20.20.140">
    <property type="entry name" value="Metal-dependent hydrolases"/>
    <property type="match status" value="1"/>
</dbReference>
<evidence type="ECO:0000259" key="4">
    <source>
        <dbReference type="Pfam" id="PF04909"/>
    </source>
</evidence>
<evidence type="ECO:0000313" key="5">
    <source>
        <dbReference type="EMBL" id="KAL2622712.1"/>
    </source>
</evidence>
<comment type="similarity">
    <text evidence="2">Belongs to the metallo-dependent hydrolases superfamily.</text>
</comment>
<keyword evidence="6" id="KW-1185">Reference proteome</keyword>
<organism evidence="5 6">
    <name type="scientific">Riccia fluitans</name>
    <dbReference type="NCBI Taxonomy" id="41844"/>
    <lineage>
        <taxon>Eukaryota</taxon>
        <taxon>Viridiplantae</taxon>
        <taxon>Streptophyta</taxon>
        <taxon>Embryophyta</taxon>
        <taxon>Marchantiophyta</taxon>
        <taxon>Marchantiopsida</taxon>
        <taxon>Marchantiidae</taxon>
        <taxon>Marchantiales</taxon>
        <taxon>Ricciaceae</taxon>
        <taxon>Riccia</taxon>
    </lineage>
</organism>
<gene>
    <name evidence="5" type="ORF">R1flu_002917</name>
</gene>
<dbReference type="InterPro" id="IPR006680">
    <property type="entry name" value="Amidohydro-rel"/>
</dbReference>
<reference evidence="5 6" key="1">
    <citation type="submission" date="2024-09" db="EMBL/GenBank/DDBJ databases">
        <title>Chromosome-scale assembly of Riccia fluitans.</title>
        <authorList>
            <person name="Paukszto L."/>
            <person name="Sawicki J."/>
            <person name="Karawczyk K."/>
            <person name="Piernik-Szablinska J."/>
            <person name="Szczecinska M."/>
            <person name="Mazdziarz M."/>
        </authorList>
    </citation>
    <scope>NUCLEOTIDE SEQUENCE [LARGE SCALE GENOMIC DNA]</scope>
    <source>
        <strain evidence="5">Rf_01</strain>
        <tissue evidence="5">Aerial parts of the thallus</tissue>
    </source>
</reference>
<dbReference type="InterPro" id="IPR032465">
    <property type="entry name" value="ACMSD"/>
</dbReference>
<dbReference type="PANTHER" id="PTHR21240">
    <property type="entry name" value="2-AMINO-3-CARBOXYLMUCONATE-6-SEMIALDEHYDE DECARBOXYLASE"/>
    <property type="match status" value="1"/>
</dbReference>
<proteinExistence type="inferred from homology"/>
<evidence type="ECO:0000256" key="2">
    <source>
        <dbReference type="RuleBase" id="RU366045"/>
    </source>
</evidence>